<dbReference type="Proteomes" id="UP000008068">
    <property type="component" value="Unassembled WGS sequence"/>
</dbReference>
<dbReference type="HOGENOM" id="CLU_2099000_0_0_1"/>
<evidence type="ECO:0000256" key="1">
    <source>
        <dbReference type="SAM" id="SignalP"/>
    </source>
</evidence>
<keyword evidence="1" id="KW-0732">Signal</keyword>
<dbReference type="EMBL" id="GL379788">
    <property type="protein sequence ID" value="EGT40595.1"/>
    <property type="molecule type" value="Genomic_DNA"/>
</dbReference>
<feature type="signal peptide" evidence="1">
    <location>
        <begin position="1"/>
        <end position="18"/>
    </location>
</feature>
<dbReference type="InParanoid" id="G0MAC2"/>
<evidence type="ECO:0000313" key="3">
    <source>
        <dbReference type="Proteomes" id="UP000008068"/>
    </source>
</evidence>
<name>G0MAC2_CAEBE</name>
<proteinExistence type="predicted"/>
<feature type="chain" id="PRO_5003403630" evidence="1">
    <location>
        <begin position="19"/>
        <end position="116"/>
    </location>
</feature>
<organism evidence="3">
    <name type="scientific">Caenorhabditis brenneri</name>
    <name type="common">Nematode worm</name>
    <dbReference type="NCBI Taxonomy" id="135651"/>
    <lineage>
        <taxon>Eukaryota</taxon>
        <taxon>Metazoa</taxon>
        <taxon>Ecdysozoa</taxon>
        <taxon>Nematoda</taxon>
        <taxon>Chromadorea</taxon>
        <taxon>Rhabditida</taxon>
        <taxon>Rhabditina</taxon>
        <taxon>Rhabditomorpha</taxon>
        <taxon>Rhabditoidea</taxon>
        <taxon>Rhabditidae</taxon>
        <taxon>Peloderinae</taxon>
        <taxon>Caenorhabditis</taxon>
    </lineage>
</organism>
<dbReference type="AlphaFoldDB" id="G0MAC2"/>
<protein>
    <submittedName>
        <fullName evidence="2">Uncharacterized protein</fullName>
    </submittedName>
</protein>
<reference evidence="3" key="1">
    <citation type="submission" date="2011-07" db="EMBL/GenBank/DDBJ databases">
        <authorList>
            <consortium name="Caenorhabditis brenneri Sequencing and Analysis Consortium"/>
            <person name="Wilson R.K."/>
        </authorList>
    </citation>
    <scope>NUCLEOTIDE SEQUENCE [LARGE SCALE GENOMIC DNA]</scope>
    <source>
        <strain evidence="3">PB2801</strain>
    </source>
</reference>
<evidence type="ECO:0000313" key="2">
    <source>
        <dbReference type="EMBL" id="EGT40595.1"/>
    </source>
</evidence>
<accession>G0MAC2</accession>
<keyword evidence="3" id="KW-1185">Reference proteome</keyword>
<sequence>MKLFFVFLLIVLAVELHSRPIDDNEESETETVAVLEQGGKRFRIYYKPPRGDDSGAIIFLYGPYKANGIDVLWRRVYMATTGEFMGSDLIFLDTPVDKKPLPTNKKSRPDGFKYAF</sequence>
<gene>
    <name evidence="2" type="ORF">CAEBREN_21056</name>
</gene>